<dbReference type="PROSITE" id="PS51898">
    <property type="entry name" value="TYR_RECOMBINASE"/>
    <property type="match status" value="1"/>
</dbReference>
<keyword evidence="2" id="KW-0233">DNA recombination</keyword>
<name>A0ABV2RAW1_9CAUL</name>
<gene>
    <name evidence="4" type="ORF">ABIE19_001654</name>
</gene>
<dbReference type="InterPro" id="IPR013762">
    <property type="entry name" value="Integrase-like_cat_sf"/>
</dbReference>
<dbReference type="EMBL" id="JBEPTF010000002">
    <property type="protein sequence ID" value="MET4683724.1"/>
    <property type="molecule type" value="Genomic_DNA"/>
</dbReference>
<dbReference type="RefSeq" id="WP_354088679.1">
    <property type="nucleotide sequence ID" value="NZ_JBEPTF010000002.1"/>
</dbReference>
<dbReference type="InterPro" id="IPR050090">
    <property type="entry name" value="Tyrosine_recombinase_XerCD"/>
</dbReference>
<dbReference type="SUPFAM" id="SSF56349">
    <property type="entry name" value="DNA breaking-rejoining enzymes"/>
    <property type="match status" value="1"/>
</dbReference>
<dbReference type="Proteomes" id="UP001549313">
    <property type="component" value="Unassembled WGS sequence"/>
</dbReference>
<dbReference type="Gene3D" id="1.10.443.10">
    <property type="entry name" value="Intergrase catalytic core"/>
    <property type="match status" value="1"/>
</dbReference>
<protein>
    <submittedName>
        <fullName evidence="4">Integrase</fullName>
    </submittedName>
</protein>
<keyword evidence="5" id="KW-1185">Reference proteome</keyword>
<dbReference type="InterPro" id="IPR002104">
    <property type="entry name" value="Integrase_catalytic"/>
</dbReference>
<proteinExistence type="predicted"/>
<organism evidence="4 5">
    <name type="scientific">Brevundimonas faecalis</name>
    <dbReference type="NCBI Taxonomy" id="947378"/>
    <lineage>
        <taxon>Bacteria</taxon>
        <taxon>Pseudomonadati</taxon>
        <taxon>Pseudomonadota</taxon>
        <taxon>Alphaproteobacteria</taxon>
        <taxon>Caulobacterales</taxon>
        <taxon>Caulobacteraceae</taxon>
        <taxon>Brevundimonas</taxon>
    </lineage>
</organism>
<evidence type="ECO:0000256" key="2">
    <source>
        <dbReference type="ARBA" id="ARBA00023172"/>
    </source>
</evidence>
<dbReference type="Pfam" id="PF00589">
    <property type="entry name" value="Phage_integrase"/>
    <property type="match status" value="1"/>
</dbReference>
<accession>A0ABV2RAW1</accession>
<feature type="domain" description="Tyr recombinase" evidence="3">
    <location>
        <begin position="185"/>
        <end position="409"/>
    </location>
</feature>
<evidence type="ECO:0000313" key="4">
    <source>
        <dbReference type="EMBL" id="MET4683724.1"/>
    </source>
</evidence>
<dbReference type="InterPro" id="IPR011010">
    <property type="entry name" value="DNA_brk_join_enz"/>
</dbReference>
<keyword evidence="1" id="KW-0229">DNA integration</keyword>
<evidence type="ECO:0000259" key="3">
    <source>
        <dbReference type="PROSITE" id="PS51898"/>
    </source>
</evidence>
<dbReference type="PANTHER" id="PTHR30349">
    <property type="entry name" value="PHAGE INTEGRASE-RELATED"/>
    <property type="match status" value="1"/>
</dbReference>
<dbReference type="PANTHER" id="PTHR30349:SF88">
    <property type="entry name" value="BLL1584 PROTEIN"/>
    <property type="match status" value="1"/>
</dbReference>
<comment type="caution">
    <text evidence="4">The sequence shown here is derived from an EMBL/GenBank/DDBJ whole genome shotgun (WGS) entry which is preliminary data.</text>
</comment>
<reference evidence="4 5" key="1">
    <citation type="submission" date="2024-06" db="EMBL/GenBank/DDBJ databases">
        <title>Sorghum-associated microbial communities from plants grown in Nebraska, USA.</title>
        <authorList>
            <person name="Schachtman D."/>
        </authorList>
    </citation>
    <scope>NUCLEOTIDE SEQUENCE [LARGE SCALE GENOMIC DNA]</scope>
    <source>
        <strain evidence="4 5">2814</strain>
    </source>
</reference>
<evidence type="ECO:0000256" key="1">
    <source>
        <dbReference type="ARBA" id="ARBA00022908"/>
    </source>
</evidence>
<sequence length="410" mass="46014">MPRPSKGPRLFLRKARPEKRQASVWVIRDGAKEVGTGCGPGEVAEAGLRLAEYIQAKWTPAPATGTNGPTDPTDVLIADVLSLYADGKAAKAPDPKAVRARLSALLEFWGESTVADVRRSTCEQYVAHRILQPIKMAKDPKTARRVTDQGARRELEDLSAAIGYWHDEHPLTRRPKVVLPQKAETRRDALTRSEAARLLLAAMGWYRNAEGKWKRRGLSARLNRAHIKRFILIGLYTGTRPGVIPKLLWSESAKQAWVDIDDGVIYRRGRLERDHRTKRRPLVVVPNRLLAHLRRWRDLDLAASAELREAHLKAGGDPLAAPQIVSVMHHGARPIAGRIRTGFEGVVRDAGLSQDVTPHWMRHTCATWLMQRDAKLWEASGFTGMTVKTLEECYGHHRPSNRDWARKAHG</sequence>
<evidence type="ECO:0000313" key="5">
    <source>
        <dbReference type="Proteomes" id="UP001549313"/>
    </source>
</evidence>